<organism evidence="1 2">
    <name type="scientific">Scortum barcoo</name>
    <name type="common">barcoo grunter</name>
    <dbReference type="NCBI Taxonomy" id="214431"/>
    <lineage>
        <taxon>Eukaryota</taxon>
        <taxon>Metazoa</taxon>
        <taxon>Chordata</taxon>
        <taxon>Craniata</taxon>
        <taxon>Vertebrata</taxon>
        <taxon>Euteleostomi</taxon>
        <taxon>Actinopterygii</taxon>
        <taxon>Neopterygii</taxon>
        <taxon>Teleostei</taxon>
        <taxon>Neoteleostei</taxon>
        <taxon>Acanthomorphata</taxon>
        <taxon>Eupercaria</taxon>
        <taxon>Centrarchiformes</taxon>
        <taxon>Terapontoidei</taxon>
        <taxon>Terapontidae</taxon>
        <taxon>Scortum</taxon>
    </lineage>
</organism>
<name>A0ACB8WSX5_9TELE</name>
<accession>A0ACB8WSX5</accession>
<keyword evidence="2" id="KW-1185">Reference proteome</keyword>
<sequence>CNFGLCLFFLVRCDLQPRSLKYPQMTLLHLTMERESSTDCEDLLQSQRSAQREHARSTRQRAVNHRLRRGARLPGWLGLAISHQSRGAFPVSPCLSLTGTVRDWVIEAPGHDCHPNHIAPALMDLPAGGEPTGRRAMGDPTRERNAPDNIAPRIISSGTQIPPPRRPDFRQQPCERSCRQEGDDHVQLKQSSLPFPPSLLPSFLLSLPLLLPPFFPHEDGKMTITSRQSFNVLTVIFLLLSTAALSAHYRVCEPYSDHKGGYHFGFHCPRLTDNKTYMFCCHHNNTVFKYCCNETEFQIVMQINLTTTSDGYAHNNYTALVGVWIYGFFVMVLLALDFLYYSAINYELCRVYLEKWGLGGRWLKKARSQWHRSLPEESEAQAQAQPMVPSHYQPRHSLRGESHSPTLLPYNTSTAW</sequence>
<protein>
    <submittedName>
        <fullName evidence="1">Uncharacterized protein</fullName>
    </submittedName>
</protein>
<proteinExistence type="predicted"/>
<evidence type="ECO:0000313" key="1">
    <source>
        <dbReference type="EMBL" id="KAI3371127.1"/>
    </source>
</evidence>
<dbReference type="Proteomes" id="UP000831701">
    <property type="component" value="Chromosome 6"/>
</dbReference>
<reference evidence="1" key="1">
    <citation type="submission" date="2022-04" db="EMBL/GenBank/DDBJ databases">
        <title>Jade perch genome.</title>
        <authorList>
            <person name="Chao B."/>
        </authorList>
    </citation>
    <scope>NUCLEOTIDE SEQUENCE</scope>
    <source>
        <strain evidence="1">CB-2022</strain>
    </source>
</reference>
<comment type="caution">
    <text evidence="1">The sequence shown here is derived from an EMBL/GenBank/DDBJ whole genome shotgun (WGS) entry which is preliminary data.</text>
</comment>
<feature type="non-terminal residue" evidence="1">
    <location>
        <position position="1"/>
    </location>
</feature>
<dbReference type="EMBL" id="CM041536">
    <property type="protein sequence ID" value="KAI3371127.1"/>
    <property type="molecule type" value="Genomic_DNA"/>
</dbReference>
<gene>
    <name evidence="1" type="ORF">L3Q82_023763</name>
</gene>
<evidence type="ECO:0000313" key="2">
    <source>
        <dbReference type="Proteomes" id="UP000831701"/>
    </source>
</evidence>